<dbReference type="Proteomes" id="UP000195139">
    <property type="component" value="Unassembled WGS sequence"/>
</dbReference>
<proteinExistence type="predicted"/>
<name>A0ABU8IJD1_9ENTE</name>
<evidence type="ECO:0000313" key="1">
    <source>
        <dbReference type="EMBL" id="MEI5995512.1"/>
    </source>
</evidence>
<comment type="caution">
    <text evidence="1">The sequence shown here is derived from an EMBL/GenBank/DDBJ whole genome shotgun (WGS) entry which is preliminary data.</text>
</comment>
<evidence type="ECO:0000313" key="2">
    <source>
        <dbReference type="Proteomes" id="UP000195139"/>
    </source>
</evidence>
<keyword evidence="2" id="KW-1185">Reference proteome</keyword>
<sequence>MAQSKVEQSLSVMKEHGLKYTKKREAMITYLIRRNRYISTRSL</sequence>
<gene>
    <name evidence="1" type="ORF">A5880_003103</name>
</gene>
<accession>A0ABU8IJD1</accession>
<organism evidence="1 2">
    <name type="scientific">Candidatus Enterococcus mansonii</name>
    <dbReference type="NCBI Taxonomy" id="1834181"/>
    <lineage>
        <taxon>Bacteria</taxon>
        <taxon>Bacillati</taxon>
        <taxon>Bacillota</taxon>
        <taxon>Bacilli</taxon>
        <taxon>Lactobacillales</taxon>
        <taxon>Enterococcaceae</taxon>
        <taxon>Enterococcus</taxon>
    </lineage>
</organism>
<reference evidence="1" key="1">
    <citation type="submission" date="2018-07" db="EMBL/GenBank/DDBJ databases">
        <title>The Genome Sequence of Enterococcus sp. DIV0659b.</title>
        <authorList>
            <consortium name="The Broad Institute Genomics Platform"/>
            <consortium name="The Broad Institute Genomic Center for Infectious Diseases"/>
            <person name="Earl A."/>
            <person name="Manson A."/>
            <person name="Schwartman J."/>
            <person name="Gilmore M."/>
            <person name="Abouelleil A."/>
            <person name="Cao P."/>
            <person name="Chapman S."/>
            <person name="Cusick C."/>
            <person name="Shea T."/>
            <person name="Young S."/>
            <person name="Neafsey D."/>
            <person name="Nusbaum C."/>
            <person name="Birren B."/>
        </authorList>
    </citation>
    <scope>NUCLEOTIDE SEQUENCE [LARGE SCALE GENOMIC DNA]</scope>
    <source>
        <strain evidence="1">4G2_DIV0659</strain>
    </source>
</reference>
<evidence type="ECO:0008006" key="3">
    <source>
        <dbReference type="Google" id="ProtNLM"/>
    </source>
</evidence>
<protein>
    <recommendedName>
        <fullName evidence="3">Transcriptional repressor</fullName>
    </recommendedName>
</protein>
<dbReference type="EMBL" id="NGLE02000001">
    <property type="protein sequence ID" value="MEI5995512.1"/>
    <property type="molecule type" value="Genomic_DNA"/>
</dbReference>